<evidence type="ECO:0000256" key="1">
    <source>
        <dbReference type="ARBA" id="ARBA00022543"/>
    </source>
</evidence>
<dbReference type="Pfam" id="PF01590">
    <property type="entry name" value="GAF"/>
    <property type="match status" value="1"/>
</dbReference>
<dbReference type="Gene3D" id="3.30.450.270">
    <property type="match status" value="1"/>
</dbReference>
<evidence type="ECO:0000256" key="2">
    <source>
        <dbReference type="ARBA" id="ARBA00022606"/>
    </source>
</evidence>
<dbReference type="InterPro" id="IPR043150">
    <property type="entry name" value="Phytochrome_PHY_sf"/>
</dbReference>
<accession>A0A6M1LPS8</accession>
<dbReference type="InterPro" id="IPR029016">
    <property type="entry name" value="GAF-like_dom_sf"/>
</dbReference>
<feature type="domain" description="PAC" evidence="6">
    <location>
        <begin position="583"/>
        <end position="635"/>
    </location>
</feature>
<dbReference type="PROSITE" id="PS50046">
    <property type="entry name" value="PHYTOCHROME_2"/>
    <property type="match status" value="1"/>
</dbReference>
<dbReference type="GO" id="GO:0009584">
    <property type="term" value="P:detection of visible light"/>
    <property type="evidence" value="ECO:0007669"/>
    <property type="project" value="InterPro"/>
</dbReference>
<gene>
    <name evidence="7" type="ORF">G3576_20345</name>
</gene>
<keyword evidence="4" id="KW-0675">Receptor</keyword>
<evidence type="ECO:0000259" key="5">
    <source>
        <dbReference type="PROSITE" id="PS50046"/>
    </source>
</evidence>
<evidence type="ECO:0000259" key="6">
    <source>
        <dbReference type="PROSITE" id="PS50113"/>
    </source>
</evidence>
<keyword evidence="1" id="KW-0600">Photoreceptor protein</keyword>
<dbReference type="Gene3D" id="3.30.450.20">
    <property type="entry name" value="PAS domain"/>
    <property type="match status" value="2"/>
</dbReference>
<dbReference type="AlphaFoldDB" id="A0A6M1LPS8"/>
<evidence type="ECO:0000313" key="8">
    <source>
        <dbReference type="Proteomes" id="UP000475385"/>
    </source>
</evidence>
<reference evidence="7 8" key="2">
    <citation type="submission" date="2020-03" db="EMBL/GenBank/DDBJ databases">
        <title>Roseomonas stagni sp. nov., isolated from pond water in Japan.</title>
        <authorList>
            <person name="Furuhata K."/>
            <person name="Miyamoto H."/>
            <person name="Goto K."/>
        </authorList>
    </citation>
    <scope>NUCLEOTIDE SEQUENCE [LARGE SCALE GENOMIC DNA]</scope>
    <source>
        <strain evidence="7 8">PeD5</strain>
    </source>
</reference>
<dbReference type="InterPro" id="IPR013654">
    <property type="entry name" value="PAS_2"/>
</dbReference>
<dbReference type="InterPro" id="IPR035965">
    <property type="entry name" value="PAS-like_dom_sf"/>
</dbReference>
<dbReference type="InterPro" id="IPR013656">
    <property type="entry name" value="PAS_4"/>
</dbReference>
<dbReference type="Proteomes" id="UP000475385">
    <property type="component" value="Unassembled WGS sequence"/>
</dbReference>
<dbReference type="InterPro" id="IPR000700">
    <property type="entry name" value="PAS-assoc_C"/>
</dbReference>
<evidence type="ECO:0000313" key="7">
    <source>
        <dbReference type="EMBL" id="NGM22380.1"/>
    </source>
</evidence>
<dbReference type="EMBL" id="JAAIKB010000009">
    <property type="protein sequence ID" value="NGM22380.1"/>
    <property type="molecule type" value="Genomic_DNA"/>
</dbReference>
<dbReference type="PANTHER" id="PTHR43065">
    <property type="entry name" value="SENSOR HISTIDINE KINASE"/>
    <property type="match status" value="1"/>
</dbReference>
<reference evidence="7 8" key="1">
    <citation type="submission" date="2020-02" db="EMBL/GenBank/DDBJ databases">
        <authorList>
            <person name="Kim H.M."/>
            <person name="Jeon C.O."/>
        </authorList>
    </citation>
    <scope>NUCLEOTIDE SEQUENCE [LARGE SCALE GENOMIC DNA]</scope>
    <source>
        <strain evidence="7 8">PeD5</strain>
    </source>
</reference>
<dbReference type="GO" id="GO:0006355">
    <property type="term" value="P:regulation of DNA-templated transcription"/>
    <property type="evidence" value="ECO:0007669"/>
    <property type="project" value="InterPro"/>
</dbReference>
<dbReference type="Gene3D" id="3.30.450.40">
    <property type="match status" value="1"/>
</dbReference>
<dbReference type="SMART" id="SM00065">
    <property type="entry name" value="GAF"/>
    <property type="match status" value="1"/>
</dbReference>
<dbReference type="Pfam" id="PF08448">
    <property type="entry name" value="PAS_4"/>
    <property type="match status" value="1"/>
</dbReference>
<evidence type="ECO:0000256" key="4">
    <source>
        <dbReference type="ARBA" id="ARBA00023170"/>
    </source>
</evidence>
<dbReference type="InterPro" id="IPR003018">
    <property type="entry name" value="GAF"/>
</dbReference>
<evidence type="ECO:0000256" key="3">
    <source>
        <dbReference type="ARBA" id="ARBA00022991"/>
    </source>
</evidence>
<dbReference type="InterPro" id="IPR001294">
    <property type="entry name" value="Phytochrome"/>
</dbReference>
<dbReference type="Pfam" id="PF00360">
    <property type="entry name" value="PHY"/>
    <property type="match status" value="1"/>
</dbReference>
<comment type="caution">
    <text evidence="7">The sequence shown here is derived from an EMBL/GenBank/DDBJ whole genome shotgun (WGS) entry which is preliminary data.</text>
</comment>
<dbReference type="InterPro" id="IPR016132">
    <property type="entry name" value="Phyto_chromo_attachment"/>
</dbReference>
<keyword evidence="8" id="KW-1185">Reference proteome</keyword>
<feature type="domain" description="Phytochrome chromophore attachment site" evidence="5">
    <location>
        <begin position="140"/>
        <end position="298"/>
    </location>
</feature>
<dbReference type="SUPFAM" id="SSF55781">
    <property type="entry name" value="GAF domain-like"/>
    <property type="match status" value="2"/>
</dbReference>
<dbReference type="PANTHER" id="PTHR43065:SF42">
    <property type="entry name" value="TWO-COMPONENT SENSOR PPRA"/>
    <property type="match status" value="1"/>
</dbReference>
<dbReference type="InterPro" id="IPR013515">
    <property type="entry name" value="Phytochrome_cen-reg"/>
</dbReference>
<dbReference type="GO" id="GO:0009881">
    <property type="term" value="F:photoreceptor activity"/>
    <property type="evidence" value="ECO:0007669"/>
    <property type="project" value="UniProtKB-KW"/>
</dbReference>
<sequence length="722" mass="78631">MEGDPAFGAADLSNCEREPIHLAASIQPHGALLALREPDLTILQASANAAAFIGAAAPLQGRRLSAVEARIAAALAPLLADPLDEIPGAFRVRLDGMVLDGMAHRPAGGGLILELERAGPDENFAGRIEPALQTILASYAVRPLCDEVARIFRGLTGYDRVMVYRFDEDHHGEVFAEERDPSLEPYLGNRYPDSDIPQVARRLYIRNRVRVVADVYYAACPLEPRLSPLTGRDLDMSLCVLRSTSPMHIQYLKNMGVGATLVASIMVGGRLWGLIACHHDSPRRAPFALRAVVELLAEAVGTRIAALESFVQAQAELSVRRLEQRMIEAISRDGDWRSALFDNPNTLLAPLNATGAALLFEGQTQTTGDVPSTAGLRDIGQWLDDQPRRPVIGTASLGQDAPGLAGLTAVASGVLATPISSTPGEYIIWFRPEQVRTVTWGGDPTKPVTVGDDPRDLSPRRSFAQWHQVVEGRSEPWTPKDLATARMVGDTVSDVVLQFRSVRMLIAEDQLSQIRRQVGNSPQAVVICDAQGNIDLRNDAFDALLPGVRGAAPRRIDQLLPFFADPTEIGRRLRDVLDNRRSWRGEARLADGMGAGRPLLVRADPVFSSPDRVLGYVFLFNDLAERKAAEAARRRFQQGIEEGSRSRAGRLDRKADLAFRAILSSVVENAQLAALEITDGVDVAHMPEQLESVRASVARTAEVLEALIRHSSRSDPQGDDRG</sequence>
<keyword evidence="2" id="KW-0716">Sensory transduction</keyword>
<name>A0A6M1LPS8_9PROT</name>
<dbReference type="SUPFAM" id="SSF55785">
    <property type="entry name" value="PYP-like sensor domain (PAS domain)"/>
    <property type="match status" value="2"/>
</dbReference>
<proteinExistence type="predicted"/>
<dbReference type="Pfam" id="PF08446">
    <property type="entry name" value="PAS_2"/>
    <property type="match status" value="1"/>
</dbReference>
<protein>
    <submittedName>
        <fullName evidence="7">GAF domain-containing protein</fullName>
    </submittedName>
</protein>
<dbReference type="PRINTS" id="PR01033">
    <property type="entry name" value="PHYTOCHROME"/>
</dbReference>
<organism evidence="7 8">
    <name type="scientific">Falsiroseomonas algicola</name>
    <dbReference type="NCBI Taxonomy" id="2716930"/>
    <lineage>
        <taxon>Bacteria</taxon>
        <taxon>Pseudomonadati</taxon>
        <taxon>Pseudomonadota</taxon>
        <taxon>Alphaproteobacteria</taxon>
        <taxon>Acetobacterales</taxon>
        <taxon>Roseomonadaceae</taxon>
        <taxon>Falsiroseomonas</taxon>
    </lineage>
</organism>
<keyword evidence="3" id="KW-0157">Chromophore</keyword>
<dbReference type="PROSITE" id="PS50113">
    <property type="entry name" value="PAC"/>
    <property type="match status" value="1"/>
</dbReference>